<feature type="domain" description="Transcription regulator YcdC C-terminal" evidence="1">
    <location>
        <begin position="1"/>
        <end position="61"/>
    </location>
</feature>
<dbReference type="InterPro" id="IPR036271">
    <property type="entry name" value="Tet_transcr_reg_TetR-rel_C_sf"/>
</dbReference>
<dbReference type="SUPFAM" id="SSF48498">
    <property type="entry name" value="Tetracyclin repressor-like, C-terminal domain"/>
    <property type="match status" value="1"/>
</dbReference>
<dbReference type="Pfam" id="PF08362">
    <property type="entry name" value="TetR_C_3"/>
    <property type="match status" value="1"/>
</dbReference>
<dbReference type="EMBL" id="CP015878">
    <property type="protein sequence ID" value="ANI15175.1"/>
    <property type="molecule type" value="Genomic_DNA"/>
</dbReference>
<dbReference type="AlphaFoldDB" id="A0A1A9KCA4"/>
<proteinExistence type="predicted"/>
<protein>
    <recommendedName>
        <fullName evidence="1">Transcription regulator YcdC C-terminal domain-containing protein</fullName>
    </recommendedName>
</protein>
<evidence type="ECO:0000259" key="1">
    <source>
        <dbReference type="Pfam" id="PF08362"/>
    </source>
</evidence>
<gene>
    <name evidence="2" type="ORF">A9C11_14805</name>
</gene>
<organism evidence="2 3">
    <name type="scientific">Pseudomonas citronellolis</name>
    <dbReference type="NCBI Taxonomy" id="53408"/>
    <lineage>
        <taxon>Bacteria</taxon>
        <taxon>Pseudomonadati</taxon>
        <taxon>Pseudomonadota</taxon>
        <taxon>Gammaproteobacteria</taxon>
        <taxon>Pseudomonadales</taxon>
        <taxon>Pseudomonadaceae</taxon>
        <taxon>Pseudomonas</taxon>
    </lineage>
</organism>
<dbReference type="Gene3D" id="1.10.357.10">
    <property type="entry name" value="Tetracycline Repressor, domain 2"/>
    <property type="match status" value="1"/>
</dbReference>
<evidence type="ECO:0000313" key="3">
    <source>
        <dbReference type="Proteomes" id="UP000077748"/>
    </source>
</evidence>
<reference evidence="2 3" key="1">
    <citation type="submission" date="2016-05" db="EMBL/GenBank/DDBJ databases">
        <title>Genome Sequence of Pseudomonas citronellolis Strain SJTE-3, an Estrogens and Persistent Organic Pollutants degradation strain.</title>
        <authorList>
            <person name="Liang R."/>
        </authorList>
    </citation>
    <scope>NUCLEOTIDE SEQUENCE [LARGE SCALE GENOMIC DNA]</scope>
    <source>
        <strain evidence="2 3">SJTE-3</strain>
    </source>
</reference>
<dbReference type="GO" id="GO:0045892">
    <property type="term" value="P:negative regulation of DNA-templated transcription"/>
    <property type="evidence" value="ECO:0007669"/>
    <property type="project" value="InterPro"/>
</dbReference>
<dbReference type="Proteomes" id="UP000077748">
    <property type="component" value="Chromosome"/>
</dbReference>
<dbReference type="InterPro" id="IPR013573">
    <property type="entry name" value="Tscrpt_reg_YcdC_C"/>
</dbReference>
<accession>A0A1A9KCA4</accession>
<evidence type="ECO:0000313" key="2">
    <source>
        <dbReference type="EMBL" id="ANI15175.1"/>
    </source>
</evidence>
<sequence>MERGLIATADPQHLLLFLWSATQAHTHFGWQASLITGKARPAEADYRAVAESVSRLVLGALAVDGARGRLRPFPLWWAAGFRRSELASEPASLVISVHSVNSAPSP</sequence>
<name>A0A1A9KCA4_9PSED</name>